<keyword evidence="3" id="KW-1185">Reference proteome</keyword>
<accession>A0A9N9EGJ6</accession>
<dbReference type="AlphaFoldDB" id="A0A9N9EGJ6"/>
<gene>
    <name evidence="2" type="ORF">CPELLU_LOCUS10425</name>
</gene>
<evidence type="ECO:0000256" key="1">
    <source>
        <dbReference type="SAM" id="MobiDB-lite"/>
    </source>
</evidence>
<feature type="compositionally biased region" description="Polar residues" evidence="1">
    <location>
        <begin position="234"/>
        <end position="262"/>
    </location>
</feature>
<evidence type="ECO:0000313" key="2">
    <source>
        <dbReference type="EMBL" id="CAG8674031.1"/>
    </source>
</evidence>
<proteinExistence type="predicted"/>
<organism evidence="2 3">
    <name type="scientific">Cetraspora pellucida</name>
    <dbReference type="NCBI Taxonomy" id="1433469"/>
    <lineage>
        <taxon>Eukaryota</taxon>
        <taxon>Fungi</taxon>
        <taxon>Fungi incertae sedis</taxon>
        <taxon>Mucoromycota</taxon>
        <taxon>Glomeromycotina</taxon>
        <taxon>Glomeromycetes</taxon>
        <taxon>Diversisporales</taxon>
        <taxon>Gigasporaceae</taxon>
        <taxon>Cetraspora</taxon>
    </lineage>
</organism>
<evidence type="ECO:0000313" key="3">
    <source>
        <dbReference type="Proteomes" id="UP000789759"/>
    </source>
</evidence>
<name>A0A9N9EGJ6_9GLOM</name>
<feature type="non-terminal residue" evidence="2">
    <location>
        <position position="327"/>
    </location>
</feature>
<sequence>EFITNKTLNVVKAAAVMRPRGKDSALNLLLVRFYPQNKPQKSILASFAIDDVLLVTGKFRIIENVDEGGKKYPVLKVILFEIVHLTIDPSNLPVFPILINMTAVAIELPQVESDNIILTVETKDYVDQDYVTQKLECYHLKSAQHLAPTTSSVKVGSVLFISGELILMLIHDNYIVHLRTINFAESQKSGVNLKTPANLPWLNETSTNKSNNKPTFLNQVSTNKLNTVTTLLDQTPTNKSDTETTIQNEPLTNKSDTETTVQDEPPSKESCTETTTRTIATRIKGSRKKKTTATKLYFRSKEHPKITDLAKTALSNQNNNIPDSSTS</sequence>
<protein>
    <submittedName>
        <fullName evidence="2">9061_t:CDS:1</fullName>
    </submittedName>
</protein>
<dbReference type="OrthoDB" id="2396944at2759"/>
<dbReference type="Proteomes" id="UP000789759">
    <property type="component" value="Unassembled WGS sequence"/>
</dbReference>
<reference evidence="2" key="1">
    <citation type="submission" date="2021-06" db="EMBL/GenBank/DDBJ databases">
        <authorList>
            <person name="Kallberg Y."/>
            <person name="Tangrot J."/>
            <person name="Rosling A."/>
        </authorList>
    </citation>
    <scope>NUCLEOTIDE SEQUENCE</scope>
    <source>
        <strain evidence="2">FL966</strain>
    </source>
</reference>
<dbReference type="EMBL" id="CAJVQA010008577">
    <property type="protein sequence ID" value="CAG8674031.1"/>
    <property type="molecule type" value="Genomic_DNA"/>
</dbReference>
<feature type="region of interest" description="Disordered" evidence="1">
    <location>
        <begin position="234"/>
        <end position="273"/>
    </location>
</feature>
<comment type="caution">
    <text evidence="2">The sequence shown here is derived from an EMBL/GenBank/DDBJ whole genome shotgun (WGS) entry which is preliminary data.</text>
</comment>